<dbReference type="Pfam" id="PF13692">
    <property type="entry name" value="Glyco_trans_1_4"/>
    <property type="match status" value="1"/>
</dbReference>
<dbReference type="CDD" id="cd03801">
    <property type="entry name" value="GT4_PimA-like"/>
    <property type="match status" value="1"/>
</dbReference>
<dbReference type="EMBL" id="OZ026884">
    <property type="protein sequence ID" value="CAL1241872.1"/>
    <property type="molecule type" value="Genomic_DNA"/>
</dbReference>
<reference evidence="1 2" key="1">
    <citation type="submission" date="2024-04" db="EMBL/GenBank/DDBJ databases">
        <authorList>
            <person name="Cremers G."/>
        </authorList>
    </citation>
    <scope>NUCLEOTIDE SEQUENCE [LARGE SCALE GENOMIC DNA]</scope>
    <source>
        <strain evidence="1">MeCH1-AG</strain>
    </source>
</reference>
<evidence type="ECO:0000313" key="1">
    <source>
        <dbReference type="EMBL" id="CAL1241872.1"/>
    </source>
</evidence>
<dbReference type="SUPFAM" id="SSF53756">
    <property type="entry name" value="UDP-Glycosyltransferase/glycogen phosphorylase"/>
    <property type="match status" value="1"/>
</dbReference>
<gene>
    <name evidence="1" type="ORF">MECH1_V1_3096</name>
</gene>
<organism evidence="1 2">
    <name type="scientific">Candidatus Methylocalor cossyra</name>
    <dbReference type="NCBI Taxonomy" id="3108543"/>
    <lineage>
        <taxon>Bacteria</taxon>
        <taxon>Pseudomonadati</taxon>
        <taxon>Pseudomonadota</taxon>
        <taxon>Gammaproteobacteria</taxon>
        <taxon>Methylococcales</taxon>
        <taxon>Methylococcaceae</taxon>
        <taxon>Candidatus Methylocalor</taxon>
    </lineage>
</organism>
<protein>
    <submittedName>
        <fullName evidence="1">Glycosyltransferase</fullName>
    </submittedName>
</protein>
<dbReference type="Gene3D" id="3.40.50.2000">
    <property type="entry name" value="Glycogen Phosphorylase B"/>
    <property type="match status" value="2"/>
</dbReference>
<name>A0ABP1CCF5_9GAMM</name>
<dbReference type="Proteomes" id="UP001497493">
    <property type="component" value="Chromosome"/>
</dbReference>
<keyword evidence="2" id="KW-1185">Reference proteome</keyword>
<proteinExistence type="predicted"/>
<dbReference type="RefSeq" id="WP_348758347.1">
    <property type="nucleotide sequence ID" value="NZ_OZ026884.1"/>
</dbReference>
<dbReference type="PANTHER" id="PTHR12526">
    <property type="entry name" value="GLYCOSYLTRANSFERASE"/>
    <property type="match status" value="1"/>
</dbReference>
<accession>A0ABP1CCF5</accession>
<evidence type="ECO:0000313" key="2">
    <source>
        <dbReference type="Proteomes" id="UP001497493"/>
    </source>
</evidence>
<sequence>MHILVISTHIPMPDRTSGDLRFFSILKILSKTHSITFAVTAPDYQRQRIGEAAYQDYKNRLQDLSIAIHSKCVETIRTAKFEVIWFEYYFNTDWLIDIVRFYQPHAYVIVDSVDVHFKRFEAKARLTGLKADFEQAAKVKKAELTAYRQADLVIAVSDSDKQALHATCPNTEVAVITNIHRVPEFVRKFPGTAIKLLFVGGFTHSPNIDAVCFFCTEVMPLLRPRFTNLHLTIVGDSPPKEVLDLADRDITVTGYVPSVDPFYNEADIVIVPLRYGGGIKGKVGEAFSFSTPVVTTDFGAEGFQATPKTYYLLANTPAEFVDAISQLAHDKTLYHLIAKNAWEFIKEHYSEGAAETAIDTIFNNLPKIKRKKIRLDKWLHLTCDRFLDRNVLWRFRQ</sequence>